<dbReference type="AlphaFoldDB" id="A0A430RCW2"/>
<dbReference type="Proteomes" id="UP000286910">
    <property type="component" value="Unassembled WGS sequence"/>
</dbReference>
<evidence type="ECO:0000313" key="1">
    <source>
        <dbReference type="EMBL" id="RTH05215.1"/>
    </source>
</evidence>
<evidence type="ECO:0000313" key="2">
    <source>
        <dbReference type="Proteomes" id="UP000286910"/>
    </source>
</evidence>
<accession>A0A430RCW2</accession>
<proteinExistence type="predicted"/>
<dbReference type="Gene3D" id="3.40.50.1980">
    <property type="entry name" value="Nitrogenase molybdenum iron protein domain"/>
    <property type="match status" value="1"/>
</dbReference>
<feature type="non-terminal residue" evidence="1">
    <location>
        <position position="1"/>
    </location>
</feature>
<gene>
    <name evidence="1" type="ORF">CSW45_03770</name>
</gene>
<dbReference type="PANTHER" id="PTHR42860">
    <property type="entry name" value="VITAMIN B12-BINDING PROTEIN"/>
    <property type="match status" value="1"/>
</dbReference>
<dbReference type="EMBL" id="PELR01000082">
    <property type="protein sequence ID" value="RTH05215.1"/>
    <property type="molecule type" value="Genomic_DNA"/>
</dbReference>
<organism evidence="1 2">
    <name type="scientific">Thermus scotoductus</name>
    <dbReference type="NCBI Taxonomy" id="37636"/>
    <lineage>
        <taxon>Bacteria</taxon>
        <taxon>Thermotogati</taxon>
        <taxon>Deinococcota</taxon>
        <taxon>Deinococci</taxon>
        <taxon>Thermales</taxon>
        <taxon>Thermaceae</taxon>
        <taxon>Thermus</taxon>
    </lineage>
</organism>
<protein>
    <submittedName>
        <fullName evidence="1">ABC transporter substrate-binding protein</fullName>
    </submittedName>
</protein>
<reference evidence="1 2" key="1">
    <citation type="journal article" date="2019" name="Extremophiles">
        <title>Biogeography of thermophiles and predominance of Thermus scotoductus in domestic water heaters.</title>
        <authorList>
            <person name="Wilpiszeski R.L."/>
            <person name="Zhang Z."/>
            <person name="House C.H."/>
        </authorList>
    </citation>
    <scope>NUCLEOTIDE SEQUENCE [LARGE SCALE GENOMIC DNA]</scope>
    <source>
        <strain evidence="1 2">32_S32</strain>
    </source>
</reference>
<dbReference type="SUPFAM" id="SSF53807">
    <property type="entry name" value="Helical backbone' metal receptor"/>
    <property type="match status" value="1"/>
</dbReference>
<sequence length="133" mass="14268">PPSPRPRVVFLEWLDPPYLGGHWVPEMVALAGGAYLGPGPGEASRRASPEDLPQAQVVFLAFCGYGLEAAREAVEAHLARGGWLGEYLKGKRGYLLDAAPFQALTPLVVEGVGLLARLLRGERVLEALELSLP</sequence>
<dbReference type="PANTHER" id="PTHR42860:SF1">
    <property type="entry name" value="VITAMIN B12-BINDING PROTEIN"/>
    <property type="match status" value="1"/>
</dbReference>
<dbReference type="InterPro" id="IPR051030">
    <property type="entry name" value="Vitamin_B12-ABC_binding"/>
</dbReference>
<comment type="caution">
    <text evidence="1">The sequence shown here is derived from an EMBL/GenBank/DDBJ whole genome shotgun (WGS) entry which is preliminary data.</text>
</comment>
<name>A0A430RCW2_THESC</name>